<dbReference type="InterPro" id="IPR017853">
    <property type="entry name" value="GH"/>
</dbReference>
<dbReference type="CDD" id="cd11338">
    <property type="entry name" value="AmyAc_CMD"/>
    <property type="match status" value="1"/>
</dbReference>
<dbReference type="InterPro" id="IPR013780">
    <property type="entry name" value="Glyco_hydro_b"/>
</dbReference>
<dbReference type="InterPro" id="IPR004185">
    <property type="entry name" value="Glyco_hydro_13_lg-like_dom"/>
</dbReference>
<evidence type="ECO:0000313" key="4">
    <source>
        <dbReference type="EMBL" id="RDW16959.1"/>
    </source>
</evidence>
<sequence length="595" mass="69589">MLCEAIYHRPKNNFAYAYDKKRLHIRLKTKKNDVDEVMLVHGDPYNWDENGWQFNRKDMLLQASDALFDYWFAEITPPFRRLRYGFELKSGNEKLVYTEKGFYNVAPTDDTAYYFCFPFLNAADIFTAPEWVKDTVWYQIFPERFANGDPSLNPAGTLPWGSSKPTSTNFFGGDFQGVIDHLDYLVDLGINGIYFTPIFKAHSNHKYDTINYMEVDPQFGDKETFRRLINECHNRGIRVMLDAVFNHSGYYFAPFQDVLINQEKSNYKDWFHIWDFPIVEKPKPNYDTFAYVGAMPKLNTENPEVKKYLLDVARYWIEEFDIDGWRLDVANEVDHAFWREFRNIVKQTKPDAYILGEIWHDSMPWLQGDQFDAVMNYPFTNGAIDFFAKDMINASSFANVISKVLTMYPANVNAVSFNLLDSHDTPRILTLAEENIDRVKLLYLFQLSFIGTPCIYYGDEIGMAGGQDPGCRACMEWEKKNQNQDLFHYVKLLIELRKSDSLFGNHGSFRFLHTDNKQNSILYEKFDGDRRLIFVVNNSKATSEISISNFLNAEPSNIEEWIMKDHLTLQKRPIKLNPTSAINIQPLNFRIFEIK</sequence>
<gene>
    <name evidence="4" type="ORF">CWR48_15240</name>
</gene>
<dbReference type="InterPro" id="IPR013783">
    <property type="entry name" value="Ig-like_fold"/>
</dbReference>
<dbReference type="Gene3D" id="2.60.40.10">
    <property type="entry name" value="Immunoglobulins"/>
    <property type="match status" value="1"/>
</dbReference>
<comment type="caution">
    <text evidence="4">The sequence shown here is derived from an EMBL/GenBank/DDBJ whole genome shotgun (WGS) entry which is preliminary data.</text>
</comment>
<evidence type="ECO:0000256" key="1">
    <source>
        <dbReference type="ARBA" id="ARBA00022801"/>
    </source>
</evidence>
<dbReference type="Pfam" id="PF00128">
    <property type="entry name" value="Alpha-amylase"/>
    <property type="match status" value="1"/>
</dbReference>
<dbReference type="Gene3D" id="2.60.40.1180">
    <property type="entry name" value="Golgi alpha-mannosidase II"/>
    <property type="match status" value="1"/>
</dbReference>
<proteinExistence type="predicted"/>
<evidence type="ECO:0000313" key="5">
    <source>
        <dbReference type="Proteomes" id="UP000257143"/>
    </source>
</evidence>
<name>A0A3D8PNX8_9BACI</name>
<dbReference type="Gene3D" id="3.90.400.10">
    <property type="entry name" value="Oligo-1,6-glucosidase, Domain 2"/>
    <property type="match status" value="1"/>
</dbReference>
<feature type="domain" description="Glycosyl hydrolase family 13 catalytic" evidence="3">
    <location>
        <begin position="139"/>
        <end position="497"/>
    </location>
</feature>
<accession>A0A3D8PNX8</accession>
<dbReference type="EMBL" id="PIOC01000023">
    <property type="protein sequence ID" value="RDW16959.1"/>
    <property type="molecule type" value="Genomic_DNA"/>
</dbReference>
<evidence type="ECO:0000259" key="3">
    <source>
        <dbReference type="SMART" id="SM00642"/>
    </source>
</evidence>
<keyword evidence="5" id="KW-1185">Reference proteome</keyword>
<protein>
    <submittedName>
        <fullName evidence="4">Alpha-glycosidase</fullName>
    </submittedName>
</protein>
<dbReference type="SUPFAM" id="SSF51011">
    <property type="entry name" value="Glycosyl hydrolase domain"/>
    <property type="match status" value="1"/>
</dbReference>
<dbReference type="GO" id="GO:0004553">
    <property type="term" value="F:hydrolase activity, hydrolyzing O-glycosyl compounds"/>
    <property type="evidence" value="ECO:0007669"/>
    <property type="project" value="InterPro"/>
</dbReference>
<dbReference type="GO" id="GO:0005975">
    <property type="term" value="P:carbohydrate metabolic process"/>
    <property type="evidence" value="ECO:0007669"/>
    <property type="project" value="InterPro"/>
</dbReference>
<dbReference type="PANTHER" id="PTHR10357:SF210">
    <property type="entry name" value="MALTODEXTRIN GLUCOSIDASE"/>
    <property type="match status" value="1"/>
</dbReference>
<dbReference type="PANTHER" id="PTHR10357">
    <property type="entry name" value="ALPHA-AMYLASE FAMILY MEMBER"/>
    <property type="match status" value="1"/>
</dbReference>
<dbReference type="Proteomes" id="UP000257143">
    <property type="component" value="Unassembled WGS sequence"/>
</dbReference>
<dbReference type="SMART" id="SM00642">
    <property type="entry name" value="Aamy"/>
    <property type="match status" value="1"/>
</dbReference>
<dbReference type="RefSeq" id="WP_115774189.1">
    <property type="nucleotide sequence ID" value="NZ_PIOC01000023.1"/>
</dbReference>
<dbReference type="InterPro" id="IPR006047">
    <property type="entry name" value="GH13_cat_dom"/>
</dbReference>
<dbReference type="CDD" id="cd02857">
    <property type="entry name" value="E_set_CDase_PDE_N"/>
    <property type="match status" value="1"/>
</dbReference>
<keyword evidence="1" id="KW-0378">Hydrolase</keyword>
<evidence type="ECO:0000256" key="2">
    <source>
        <dbReference type="ARBA" id="ARBA00023295"/>
    </source>
</evidence>
<reference evidence="5" key="1">
    <citation type="submission" date="2017-11" db="EMBL/GenBank/DDBJ databases">
        <authorList>
            <person name="Zhu W."/>
        </authorList>
    </citation>
    <scope>NUCLEOTIDE SEQUENCE [LARGE SCALE GENOMIC DNA]</scope>
    <source>
        <strain evidence="5">CAU 1183</strain>
    </source>
</reference>
<dbReference type="OrthoDB" id="9805159at2"/>
<dbReference type="InterPro" id="IPR045857">
    <property type="entry name" value="O16G_dom_2"/>
</dbReference>
<organism evidence="4 5">
    <name type="scientific">Oceanobacillus arenosus</name>
    <dbReference type="NCBI Taxonomy" id="1229153"/>
    <lineage>
        <taxon>Bacteria</taxon>
        <taxon>Bacillati</taxon>
        <taxon>Bacillota</taxon>
        <taxon>Bacilli</taxon>
        <taxon>Bacillales</taxon>
        <taxon>Bacillaceae</taxon>
        <taxon>Oceanobacillus</taxon>
    </lineage>
</organism>
<dbReference type="SUPFAM" id="SSF51445">
    <property type="entry name" value="(Trans)glycosidases"/>
    <property type="match status" value="1"/>
</dbReference>
<dbReference type="Gene3D" id="3.20.20.80">
    <property type="entry name" value="Glycosidases"/>
    <property type="match status" value="1"/>
</dbReference>
<dbReference type="AlphaFoldDB" id="A0A3D8PNX8"/>
<keyword evidence="2 4" id="KW-0326">Glycosidase</keyword>
<dbReference type="Pfam" id="PF02903">
    <property type="entry name" value="Alpha-amylase_N"/>
    <property type="match status" value="1"/>
</dbReference>